<evidence type="ECO:0000256" key="6">
    <source>
        <dbReference type="ARBA" id="ARBA00023012"/>
    </source>
</evidence>
<dbReference type="InterPro" id="IPR036097">
    <property type="entry name" value="HisK_dim/P_sf"/>
</dbReference>
<dbReference type="CDD" id="cd00130">
    <property type="entry name" value="PAS"/>
    <property type="match status" value="2"/>
</dbReference>
<dbReference type="RefSeq" id="WP_009183213.1">
    <property type="nucleotide sequence ID" value="NZ_AMGM01000002.1"/>
</dbReference>
<dbReference type="Gene3D" id="3.30.450.20">
    <property type="entry name" value="PAS domain"/>
    <property type="match status" value="2"/>
</dbReference>
<feature type="domain" description="Histidine kinase" evidence="7">
    <location>
        <begin position="629"/>
        <end position="850"/>
    </location>
</feature>
<dbReference type="Pfam" id="PF00989">
    <property type="entry name" value="PAS"/>
    <property type="match status" value="1"/>
</dbReference>
<dbReference type="PROSITE" id="PS50112">
    <property type="entry name" value="PAS"/>
    <property type="match status" value="2"/>
</dbReference>
<keyword evidence="11" id="KW-1185">Reference proteome</keyword>
<dbReference type="EMBL" id="AMGM01000002">
    <property type="protein sequence ID" value="EKB51108.1"/>
    <property type="molecule type" value="Genomic_DNA"/>
</dbReference>
<dbReference type="SMART" id="SM00065">
    <property type="entry name" value="GAF"/>
    <property type="match status" value="2"/>
</dbReference>
<evidence type="ECO:0000313" key="10">
    <source>
        <dbReference type="EMBL" id="EKB51108.1"/>
    </source>
</evidence>
<dbReference type="Pfam" id="PF13185">
    <property type="entry name" value="GAF_2"/>
    <property type="match status" value="1"/>
</dbReference>
<name>K1LL42_CECL9</name>
<dbReference type="Gene3D" id="3.30.565.10">
    <property type="entry name" value="Histidine kinase-like ATPase, C-terminal domain"/>
    <property type="match status" value="1"/>
</dbReference>
<dbReference type="InterPro" id="IPR000700">
    <property type="entry name" value="PAS-assoc_C"/>
</dbReference>
<dbReference type="InterPro" id="IPR003594">
    <property type="entry name" value="HATPase_dom"/>
</dbReference>
<dbReference type="InterPro" id="IPR013767">
    <property type="entry name" value="PAS_fold"/>
</dbReference>
<reference evidence="10 11" key="1">
    <citation type="journal article" date="2012" name="J. Bacteriol.">
        <title>Draft Genome Sequence of Cecembia lonarensis Strain LW9T, Isolated from Lonar Lake, a Haloalkaline Lake in India.</title>
        <authorList>
            <person name="Shivaji S."/>
            <person name="Ara S."/>
            <person name="Singh A."/>
            <person name="Pinnaka A.K."/>
        </authorList>
    </citation>
    <scope>NUCLEOTIDE SEQUENCE [LARGE SCALE GENOMIC DNA]</scope>
    <source>
        <strain evidence="10 11">LW9</strain>
    </source>
</reference>
<dbReference type="AlphaFoldDB" id="K1LL42"/>
<protein>
    <recommendedName>
        <fullName evidence="2">histidine kinase</fullName>
        <ecNumber evidence="2">2.7.13.3</ecNumber>
    </recommendedName>
</protein>
<dbReference type="NCBIfam" id="TIGR00229">
    <property type="entry name" value="sensory_box"/>
    <property type="match status" value="2"/>
</dbReference>
<dbReference type="PANTHER" id="PTHR43711">
    <property type="entry name" value="TWO-COMPONENT HISTIDINE KINASE"/>
    <property type="match status" value="1"/>
</dbReference>
<dbReference type="InterPro" id="IPR036890">
    <property type="entry name" value="HATPase_C_sf"/>
</dbReference>
<dbReference type="InterPro" id="IPR035965">
    <property type="entry name" value="PAS-like_dom_sf"/>
</dbReference>
<dbReference type="InterPro" id="IPR005467">
    <property type="entry name" value="His_kinase_dom"/>
</dbReference>
<evidence type="ECO:0000259" key="7">
    <source>
        <dbReference type="PROSITE" id="PS50109"/>
    </source>
</evidence>
<dbReference type="Pfam" id="PF08448">
    <property type="entry name" value="PAS_4"/>
    <property type="match status" value="1"/>
</dbReference>
<keyword evidence="6" id="KW-0902">Two-component regulatory system</keyword>
<dbReference type="EC" id="2.7.13.3" evidence="2"/>
<dbReference type="Pfam" id="PF02518">
    <property type="entry name" value="HATPase_c"/>
    <property type="match status" value="1"/>
</dbReference>
<dbReference type="Pfam" id="PF00512">
    <property type="entry name" value="HisKA"/>
    <property type="match status" value="1"/>
</dbReference>
<evidence type="ECO:0000259" key="8">
    <source>
        <dbReference type="PROSITE" id="PS50112"/>
    </source>
</evidence>
<dbReference type="PATRIC" id="fig|1225176.3.peg.167"/>
<feature type="domain" description="PAC" evidence="9">
    <location>
        <begin position="254"/>
        <end position="306"/>
    </location>
</feature>
<dbReference type="InterPro" id="IPR000014">
    <property type="entry name" value="PAS"/>
</dbReference>
<feature type="domain" description="PAS" evidence="8">
    <location>
        <begin position="180"/>
        <end position="250"/>
    </location>
</feature>
<dbReference type="GO" id="GO:0000155">
    <property type="term" value="F:phosphorelay sensor kinase activity"/>
    <property type="evidence" value="ECO:0007669"/>
    <property type="project" value="InterPro"/>
</dbReference>
<dbReference type="SMART" id="SM00388">
    <property type="entry name" value="HisKA"/>
    <property type="match status" value="1"/>
</dbReference>
<keyword evidence="4 10" id="KW-0808">Transferase</keyword>
<evidence type="ECO:0000256" key="3">
    <source>
        <dbReference type="ARBA" id="ARBA00022553"/>
    </source>
</evidence>
<dbReference type="InterPro" id="IPR003018">
    <property type="entry name" value="GAF"/>
</dbReference>
<dbReference type="PROSITE" id="PS50109">
    <property type="entry name" value="HIS_KIN"/>
    <property type="match status" value="1"/>
</dbReference>
<dbReference type="SUPFAM" id="SSF55785">
    <property type="entry name" value="PYP-like sensor domain (PAS domain)"/>
    <property type="match status" value="2"/>
</dbReference>
<evidence type="ECO:0000256" key="5">
    <source>
        <dbReference type="ARBA" id="ARBA00022777"/>
    </source>
</evidence>
<dbReference type="CDD" id="cd00082">
    <property type="entry name" value="HisKA"/>
    <property type="match status" value="1"/>
</dbReference>
<dbReference type="SUPFAM" id="SSF47384">
    <property type="entry name" value="Homodimeric domain of signal transducing histidine kinase"/>
    <property type="match status" value="1"/>
</dbReference>
<dbReference type="InterPro" id="IPR013656">
    <property type="entry name" value="PAS_4"/>
</dbReference>
<dbReference type="SMART" id="SM00086">
    <property type="entry name" value="PAC"/>
    <property type="match status" value="2"/>
</dbReference>
<dbReference type="SMART" id="SM00091">
    <property type="entry name" value="PAS"/>
    <property type="match status" value="2"/>
</dbReference>
<organism evidence="10 11">
    <name type="scientific">Cecembia lonarensis (strain CCUG 58316 / KCTC 22772 / LW9)</name>
    <dbReference type="NCBI Taxonomy" id="1225176"/>
    <lineage>
        <taxon>Bacteria</taxon>
        <taxon>Pseudomonadati</taxon>
        <taxon>Bacteroidota</taxon>
        <taxon>Cytophagia</taxon>
        <taxon>Cytophagales</taxon>
        <taxon>Cyclobacteriaceae</taxon>
        <taxon>Cecembia</taxon>
    </lineage>
</organism>
<sequence length="850" mass="97672">MLSSKILLGLGESYKLLYTKNLLKKSIQEVLGILGRASDVDRVYIFKNHMLPDESLGMSQVFEWTKEGISAQLEFEPLQNLSWSLFPELLEKLESNVPINDYVKNSTNQFFYETMHEQGIISYLFVPIFTGEKFWGYIGFDNCTRIEKFKEEQVAALHAFAGNFGSEIMIRKQRKLLKRKRMKFWEFIQSLDNILFKLNAKGEFVFLNQAWENYTGYKIGNCMGKSLLSFIEPQDFSNLESAFTRTKMEGYTSVQKELRMRLANGKYRWFLIRFKADFSNHGDFRGFKGFLMDIHEKVGSKQKIQKLTEFFQLINEIQLGYFESDDMALPLENLLKSLLRITDSKFGFIAEILYDEQGQPYLKTHAISNISWSKETEAFYQDHYYSGMEFRNLDTLFGEVVKTEEVLIANDVGNDKRAKGTPAGHPPLKRFLGIPVKKNNELIGMMGLANKVKPYVEEDVDFLTPIISGYANFIKSTQYFRERIKTEQKNKEIQQLYDLIAQNSKDIIAVHDLDLTFRYVSPSIFDVLGYKPEEVIGKKPSEVFSSTVVPASLPETGKRLVLDHMHKNGQKLVRLEILSEILYDDKGIPTGTIAVSRDVTEREEILQELQESLSREKELSQLKSRFISMISHEFRTPLSTILSSTELLTIFSNKVNDLELKEKLQLHLSRINGQIYRLSGIISDVLVLDKSSHGKKAVQKEKIALCKFFESLVFNNFMDHNGEGLIQLELPLEDKEVVTEPTWLTHIFRNILENSLKYSGVSDLKPVLKLTYGPSSYCVTIRDYGIGIPDEEQKYIFESFFRAKNVANIKGTGLGLNIVKEFLANLGGEISFESTFGKGTAFKVELPYAY</sequence>
<dbReference type="CDD" id="cd00075">
    <property type="entry name" value="HATPase"/>
    <property type="match status" value="1"/>
</dbReference>
<dbReference type="InterPro" id="IPR050736">
    <property type="entry name" value="Sensor_HK_Regulatory"/>
</dbReference>
<evidence type="ECO:0000256" key="4">
    <source>
        <dbReference type="ARBA" id="ARBA00022679"/>
    </source>
</evidence>
<proteinExistence type="predicted"/>
<dbReference type="SUPFAM" id="SSF55781">
    <property type="entry name" value="GAF domain-like"/>
    <property type="match status" value="2"/>
</dbReference>
<dbReference type="PROSITE" id="PS50113">
    <property type="entry name" value="PAC"/>
    <property type="match status" value="2"/>
</dbReference>
<keyword evidence="3" id="KW-0597">Phosphoprotein</keyword>
<dbReference type="PRINTS" id="PR00344">
    <property type="entry name" value="BCTRLSENSOR"/>
</dbReference>
<dbReference type="InterPro" id="IPR003661">
    <property type="entry name" value="HisK_dim/P_dom"/>
</dbReference>
<evidence type="ECO:0000256" key="2">
    <source>
        <dbReference type="ARBA" id="ARBA00012438"/>
    </source>
</evidence>
<feature type="domain" description="PAC" evidence="9">
    <location>
        <begin position="558"/>
        <end position="611"/>
    </location>
</feature>
<dbReference type="GO" id="GO:0006355">
    <property type="term" value="P:regulation of DNA-templated transcription"/>
    <property type="evidence" value="ECO:0007669"/>
    <property type="project" value="InterPro"/>
</dbReference>
<evidence type="ECO:0000256" key="1">
    <source>
        <dbReference type="ARBA" id="ARBA00000085"/>
    </source>
</evidence>
<dbReference type="Pfam" id="PF01590">
    <property type="entry name" value="GAF"/>
    <property type="match status" value="1"/>
</dbReference>
<dbReference type="InterPro" id="IPR004358">
    <property type="entry name" value="Sig_transdc_His_kin-like_C"/>
</dbReference>
<comment type="catalytic activity">
    <reaction evidence="1">
        <text>ATP + protein L-histidine = ADP + protein N-phospho-L-histidine.</text>
        <dbReference type="EC" id="2.7.13.3"/>
    </reaction>
</comment>
<keyword evidence="5" id="KW-0418">Kinase</keyword>
<gene>
    <name evidence="10" type="primary">arcB</name>
    <name evidence="10" type="ORF">B879_00159</name>
</gene>
<comment type="caution">
    <text evidence="10">The sequence shown here is derived from an EMBL/GenBank/DDBJ whole genome shotgun (WGS) entry which is preliminary data.</text>
</comment>
<dbReference type="SMART" id="SM00387">
    <property type="entry name" value="HATPase_c"/>
    <property type="match status" value="1"/>
</dbReference>
<evidence type="ECO:0000313" key="11">
    <source>
        <dbReference type="Proteomes" id="UP000004478"/>
    </source>
</evidence>
<dbReference type="PANTHER" id="PTHR43711:SF26">
    <property type="entry name" value="SENSOR HISTIDINE KINASE RCSC"/>
    <property type="match status" value="1"/>
</dbReference>
<dbReference type="InterPro" id="IPR001610">
    <property type="entry name" value="PAC"/>
</dbReference>
<dbReference type="InterPro" id="IPR029016">
    <property type="entry name" value="GAF-like_dom_sf"/>
</dbReference>
<dbReference type="SUPFAM" id="SSF55874">
    <property type="entry name" value="ATPase domain of HSP90 chaperone/DNA topoisomerase II/histidine kinase"/>
    <property type="match status" value="1"/>
</dbReference>
<dbReference type="Gene3D" id="1.10.287.130">
    <property type="match status" value="1"/>
</dbReference>
<dbReference type="OrthoDB" id="9808408at2"/>
<dbReference type="Gene3D" id="3.30.450.40">
    <property type="match status" value="2"/>
</dbReference>
<feature type="domain" description="PAS" evidence="8">
    <location>
        <begin position="489"/>
        <end position="538"/>
    </location>
</feature>
<accession>K1LL42</accession>
<dbReference type="Proteomes" id="UP000004478">
    <property type="component" value="Unassembled WGS sequence"/>
</dbReference>
<evidence type="ECO:0000259" key="9">
    <source>
        <dbReference type="PROSITE" id="PS50113"/>
    </source>
</evidence>